<gene>
    <name evidence="3" type="ORF">J4573_53100</name>
</gene>
<dbReference type="Pfam" id="PF20611">
    <property type="entry name" value="DUF6801"/>
    <property type="match status" value="1"/>
</dbReference>
<protein>
    <submittedName>
        <fullName evidence="3">Fibronectin type III domain-containing protein</fullName>
    </submittedName>
</protein>
<evidence type="ECO:0000313" key="3">
    <source>
        <dbReference type="EMBL" id="MBO2455897.1"/>
    </source>
</evidence>
<accession>A0A939PP12</accession>
<evidence type="ECO:0000313" key="4">
    <source>
        <dbReference type="Proteomes" id="UP000669179"/>
    </source>
</evidence>
<comment type="caution">
    <text evidence="3">The sequence shown here is derived from an EMBL/GenBank/DDBJ whole genome shotgun (WGS) entry which is preliminary data.</text>
</comment>
<keyword evidence="4" id="KW-1185">Reference proteome</keyword>
<name>A0A939PP12_9ACTN</name>
<evidence type="ECO:0000256" key="1">
    <source>
        <dbReference type="SAM" id="MobiDB-lite"/>
    </source>
</evidence>
<dbReference type="Proteomes" id="UP000669179">
    <property type="component" value="Unassembled WGS sequence"/>
</dbReference>
<dbReference type="AlphaFoldDB" id="A0A939PP12"/>
<proteinExistence type="predicted"/>
<organism evidence="3 4">
    <name type="scientific">Actinomadura barringtoniae</name>
    <dbReference type="NCBI Taxonomy" id="1427535"/>
    <lineage>
        <taxon>Bacteria</taxon>
        <taxon>Bacillati</taxon>
        <taxon>Actinomycetota</taxon>
        <taxon>Actinomycetes</taxon>
        <taxon>Streptosporangiales</taxon>
        <taxon>Thermomonosporaceae</taxon>
        <taxon>Actinomadura</taxon>
    </lineage>
</organism>
<evidence type="ECO:0000259" key="2">
    <source>
        <dbReference type="Pfam" id="PF20611"/>
    </source>
</evidence>
<dbReference type="PRINTS" id="PR01217">
    <property type="entry name" value="PRICHEXTENSN"/>
</dbReference>
<dbReference type="EMBL" id="JAGEOJ010000046">
    <property type="protein sequence ID" value="MBO2455897.1"/>
    <property type="molecule type" value="Genomic_DNA"/>
</dbReference>
<reference evidence="3" key="1">
    <citation type="submission" date="2021-03" db="EMBL/GenBank/DDBJ databases">
        <authorList>
            <person name="Kanchanasin P."/>
            <person name="Saeng-In P."/>
            <person name="Phongsopitanun W."/>
            <person name="Yuki M."/>
            <person name="Kudo T."/>
            <person name="Ohkuma M."/>
            <person name="Tanasupawat S."/>
        </authorList>
    </citation>
    <scope>NUCLEOTIDE SEQUENCE</scope>
    <source>
        <strain evidence="3">GKU 128</strain>
    </source>
</reference>
<feature type="region of interest" description="Disordered" evidence="1">
    <location>
        <begin position="167"/>
        <end position="248"/>
    </location>
</feature>
<feature type="domain" description="DUF6801" evidence="2">
    <location>
        <begin position="33"/>
        <end position="189"/>
    </location>
</feature>
<sequence>MAVAVGGAVAASSVAGIVGAGPASADPVKIKLNYHCTFPLIGSQPIAVEISTDVPKTVAVGQTMAGFKVDSTSTVSADSTRGLKAVLTKTLEGHALATASLSVPEEPEGLPVDVDSLLDKTTLPDSGEFTIHGLGTSPDLVFTKPGPGKVTVGDLVLTLTPKLDDGGESGLGTFESECSQDPGQNNVLATFDITGPTPTPTPTPPTPTPTPPTPTPTPPTPTPTPPTPTPTPPTPTPTPPTPTPTKQHFDFGLKGETFVKAPNGKAPLTGSVGADLDLNSGAVDADLKLDPTKGNFQILGFLPVTADIALVPQGRTGGTYTSGQLTTTSKVLTKLTSFKAFGAVPIGGGDQCQTDKPSDITLKSKAGEFFDPAKGGDISGDYELSSINNCGPLTGILSLFTAGKGNTINLTLTPRS</sequence>
<feature type="compositionally biased region" description="Pro residues" evidence="1">
    <location>
        <begin position="197"/>
        <end position="243"/>
    </location>
</feature>
<dbReference type="InterPro" id="IPR046542">
    <property type="entry name" value="DUF6801"/>
</dbReference>
<feature type="compositionally biased region" description="Polar residues" evidence="1">
    <location>
        <begin position="176"/>
        <end position="188"/>
    </location>
</feature>